<reference evidence="5" key="1">
    <citation type="submission" date="2018-07" db="EMBL/GenBank/DDBJ databases">
        <authorList>
            <person name="Quirk P.G."/>
            <person name="Krulwich T.A."/>
        </authorList>
    </citation>
    <scope>NUCLEOTIDE SEQUENCE</scope>
</reference>
<keyword evidence="5" id="KW-0347">Helicase</keyword>
<evidence type="ECO:0000259" key="4">
    <source>
        <dbReference type="PROSITE" id="PS51193"/>
    </source>
</evidence>
<evidence type="ECO:0000256" key="3">
    <source>
        <dbReference type="ARBA" id="ARBA00022840"/>
    </source>
</evidence>
<dbReference type="AlphaFoldDB" id="A0A380TJP2"/>
<organism evidence="5">
    <name type="scientific">metagenome</name>
    <dbReference type="NCBI Taxonomy" id="256318"/>
    <lineage>
        <taxon>unclassified sequences</taxon>
        <taxon>metagenomes</taxon>
    </lineage>
</organism>
<feature type="domain" description="Helicase ATP-binding" evidence="4">
    <location>
        <begin position="202"/>
        <end position="483"/>
    </location>
</feature>
<evidence type="ECO:0000313" key="5">
    <source>
        <dbReference type="EMBL" id="SUS08546.1"/>
    </source>
</evidence>
<accession>A0A380TJP2</accession>
<dbReference type="Gene3D" id="3.40.50.300">
    <property type="entry name" value="P-loop containing nucleotide triphosphate hydrolases"/>
    <property type="match status" value="2"/>
</dbReference>
<dbReference type="SMART" id="SM00491">
    <property type="entry name" value="HELICc2"/>
    <property type="match status" value="1"/>
</dbReference>
<dbReference type="GO" id="GO:0016818">
    <property type="term" value="F:hydrolase activity, acting on acid anhydrides, in phosphorus-containing anhydrides"/>
    <property type="evidence" value="ECO:0007669"/>
    <property type="project" value="InterPro"/>
</dbReference>
<keyword evidence="3" id="KW-0067">ATP-binding</keyword>
<keyword evidence="2" id="KW-0378">Hydrolase</keyword>
<dbReference type="SUPFAM" id="SSF52540">
    <property type="entry name" value="P-loop containing nucleoside triphosphate hydrolases"/>
    <property type="match status" value="1"/>
</dbReference>
<keyword evidence="1" id="KW-0547">Nucleotide-binding</keyword>
<dbReference type="InterPro" id="IPR006555">
    <property type="entry name" value="ATP-dep_Helicase_C"/>
</dbReference>
<dbReference type="PANTHER" id="PTHR11472:SF34">
    <property type="entry name" value="REGULATOR OF TELOMERE ELONGATION HELICASE 1"/>
    <property type="match status" value="1"/>
</dbReference>
<dbReference type="PANTHER" id="PTHR11472">
    <property type="entry name" value="DNA REPAIR DEAD HELICASE RAD3/XP-D SUBFAMILY MEMBER"/>
    <property type="match status" value="1"/>
</dbReference>
<dbReference type="PROSITE" id="PS51193">
    <property type="entry name" value="HELICASE_ATP_BIND_2"/>
    <property type="match status" value="1"/>
</dbReference>
<proteinExistence type="predicted"/>
<protein>
    <submittedName>
        <fullName evidence="5">Helicase</fullName>
    </submittedName>
</protein>
<dbReference type="GO" id="GO:0003676">
    <property type="term" value="F:nucleic acid binding"/>
    <property type="evidence" value="ECO:0007669"/>
    <property type="project" value="InterPro"/>
</dbReference>
<evidence type="ECO:0000256" key="1">
    <source>
        <dbReference type="ARBA" id="ARBA00022741"/>
    </source>
</evidence>
<dbReference type="Pfam" id="PF13307">
    <property type="entry name" value="Helicase_C_2"/>
    <property type="match status" value="1"/>
</dbReference>
<dbReference type="InterPro" id="IPR027417">
    <property type="entry name" value="P-loop_NTPase"/>
</dbReference>
<dbReference type="GO" id="GO:0005524">
    <property type="term" value="F:ATP binding"/>
    <property type="evidence" value="ECO:0007669"/>
    <property type="project" value="UniProtKB-KW"/>
</dbReference>
<dbReference type="InterPro" id="IPR014013">
    <property type="entry name" value="Helic_SF1/SF2_ATP-bd_DinG/Rad3"/>
</dbReference>
<dbReference type="GO" id="GO:0003678">
    <property type="term" value="F:DNA helicase activity"/>
    <property type="evidence" value="ECO:0007669"/>
    <property type="project" value="TreeGrafter"/>
</dbReference>
<dbReference type="EMBL" id="UIDG01000627">
    <property type="protein sequence ID" value="SUS08546.1"/>
    <property type="molecule type" value="Genomic_DNA"/>
</dbReference>
<sequence>MTSPARAAARTRLPAAPALAAGVREAAWLPAEGAAEHLSLAEAARRVAAGSAPFVCHAGAVARRLKLSRVRAFDVLELFAFVRPARFCVPSPRGLAAALLLPEPTTLAEEASALIAIAQALLAELTASPRPDAEAVARAMVQGGWAWAEAVLTALGAETAFAGSRSVEGLRVWRRLADFEEVPSPPPADSWPVEPVEARARLVQLLGAKAEPRPQQMQYASGVAGAFSPRERVGEPHVVLAEAGTGIGKTLGYIAPATLWARKNRASVWISTFTRNLQRQLDRELDRAYPRRADKAANVVVRKGRENLFCLLNYEEAVNTLAGRLEATDATALGLVARWALATRDGDMIGGDFPAWLADLLGPRLTINLTDTRGECIYSACPHYRRCFIERAIRRARSAEIVVANHALVMVHAARGADDGGLPTRYVFDEAHHLFEAADSAFSIALSGLETAELRRWLRGAEGAGRSRRRGLQERVEGLFFDIPAALEALRVLSQAAAALPGPGWRQRLVAGNPIGPSEDLLALVRTQVLARNPDAETAYSLEAALRPPVAGLIEAGHALDQALMLFAAPLQVLVRALSERLDAEAATLDGETKRRIEGVRRSLLRRACEPIAGWRSVLQTLGAETPDDFVDWLQVERIDGREIDVGLYRHWLDPTRPLAAAVLAPSHGAVITSATLRDGTGDEEGDWAWAQARTGVGHIAVSPVLSALASPFDYGQQARILIVTDVSRDEMRQVAAAYRELFLAAGGGGLGLFTAISRLRTVYDGIAGALEDAGIRLLAQHVDALDLGSLVDIFRAEETSCLLGTDAVRDGIDVPGRALRLIVFDRVPWPRPTVLHRARRQAFGGRSYDEALVRARLKQAFGRLIRGADDRGVFVMLDRGLPSRLLTAFPPEVPIQRLGLKEAIAETRATLASPAP</sequence>
<dbReference type="InterPro" id="IPR045028">
    <property type="entry name" value="DinG/Rad3-like"/>
</dbReference>
<evidence type="ECO:0000256" key="2">
    <source>
        <dbReference type="ARBA" id="ARBA00022801"/>
    </source>
</evidence>
<dbReference type="GO" id="GO:0006281">
    <property type="term" value="P:DNA repair"/>
    <property type="evidence" value="ECO:0007669"/>
    <property type="project" value="TreeGrafter"/>
</dbReference>
<name>A0A380TJP2_9ZZZZ</name>
<gene>
    <name evidence="5" type="ORF">DF3PB_730011</name>
</gene>